<dbReference type="EMBL" id="JAUHTC010000094">
    <property type="protein sequence ID" value="MDN4521828.1"/>
    <property type="molecule type" value="Genomic_DNA"/>
</dbReference>
<protein>
    <submittedName>
        <fullName evidence="5">ABC transporter ATP-binding protein</fullName>
    </submittedName>
</protein>
<keyword evidence="6" id="KW-1185">Reference proteome</keyword>
<proteinExistence type="predicted"/>
<evidence type="ECO:0000313" key="5">
    <source>
        <dbReference type="EMBL" id="MDN4521828.1"/>
    </source>
</evidence>
<dbReference type="InterPro" id="IPR003439">
    <property type="entry name" value="ABC_transporter-like_ATP-bd"/>
</dbReference>
<dbReference type="InterPro" id="IPR017871">
    <property type="entry name" value="ABC_transporter-like_CS"/>
</dbReference>
<accession>A0ABT8HM50</accession>
<dbReference type="RefSeq" id="WP_082902515.1">
    <property type="nucleotide sequence ID" value="NZ_JAUHTC010000094.1"/>
</dbReference>
<name>A0ABT8HM50_MYCAO</name>
<dbReference type="InterPro" id="IPR003593">
    <property type="entry name" value="AAA+_ATPase"/>
</dbReference>
<sequence length="252" mass="27616">MSEPRSMEAILVADRLKVGYRVDGTFRVALDDVSFEIRPQERVMLIGASGCGKSTLLKTIAGFITPMSGEVRVRGVSSPGPGPDRGVVFQELDQLFPWKTAIDNIRYAVRAVGRSKAAATETSERYLDLMGLSTAAGLYPHQLSGGMKQRVAIARALAIEPAILLMDEPFAALDALTRQRLQAELRRVMDQTKSTLLFVTHSIDEALRLGDRIIVLGDSPSHVQEIVDVSTRDLDGPGFETAERHLRELLTS</sequence>
<dbReference type="PANTHER" id="PTHR42788">
    <property type="entry name" value="TAURINE IMPORT ATP-BINDING PROTEIN-RELATED"/>
    <property type="match status" value="1"/>
</dbReference>
<evidence type="ECO:0000256" key="1">
    <source>
        <dbReference type="ARBA" id="ARBA00022448"/>
    </source>
</evidence>
<evidence type="ECO:0000256" key="2">
    <source>
        <dbReference type="ARBA" id="ARBA00022741"/>
    </source>
</evidence>
<evidence type="ECO:0000256" key="3">
    <source>
        <dbReference type="ARBA" id="ARBA00022840"/>
    </source>
</evidence>
<dbReference type="PROSITE" id="PS00211">
    <property type="entry name" value="ABC_TRANSPORTER_1"/>
    <property type="match status" value="1"/>
</dbReference>
<dbReference type="SMART" id="SM00382">
    <property type="entry name" value="AAA"/>
    <property type="match status" value="1"/>
</dbReference>
<dbReference type="CDD" id="cd03293">
    <property type="entry name" value="ABC_NrtD_SsuB_transporters"/>
    <property type="match status" value="1"/>
</dbReference>
<keyword evidence="3 5" id="KW-0067">ATP-binding</keyword>
<dbReference type="PROSITE" id="PS50893">
    <property type="entry name" value="ABC_TRANSPORTER_2"/>
    <property type="match status" value="1"/>
</dbReference>
<reference evidence="5" key="1">
    <citation type="submission" date="2023-07" db="EMBL/GenBank/DDBJ databases">
        <title>Degradation of tert-butanol by M. austroafricanum TBA100.</title>
        <authorList>
            <person name="Helbich S."/>
            <person name="Vainshtein Y."/>
        </authorList>
    </citation>
    <scope>NUCLEOTIDE SEQUENCE</scope>
    <source>
        <strain evidence="5">TBA100</strain>
    </source>
</reference>
<feature type="domain" description="ABC transporter" evidence="4">
    <location>
        <begin position="10"/>
        <end position="243"/>
    </location>
</feature>
<organism evidence="5 6">
    <name type="scientific">Mycolicibacterium austroafricanum</name>
    <name type="common">Mycobacterium austroafricanum</name>
    <dbReference type="NCBI Taxonomy" id="39687"/>
    <lineage>
        <taxon>Bacteria</taxon>
        <taxon>Bacillati</taxon>
        <taxon>Actinomycetota</taxon>
        <taxon>Actinomycetes</taxon>
        <taxon>Mycobacteriales</taxon>
        <taxon>Mycobacteriaceae</taxon>
        <taxon>Mycolicibacterium</taxon>
    </lineage>
</organism>
<gene>
    <name evidence="5" type="ORF">QYF68_28980</name>
</gene>
<evidence type="ECO:0000313" key="6">
    <source>
        <dbReference type="Proteomes" id="UP001172687"/>
    </source>
</evidence>
<dbReference type="GO" id="GO:0005524">
    <property type="term" value="F:ATP binding"/>
    <property type="evidence" value="ECO:0007669"/>
    <property type="project" value="UniProtKB-KW"/>
</dbReference>
<dbReference type="PANTHER" id="PTHR42788:SF10">
    <property type="entry name" value="ABC TRANSPORTER ATP-BINDING PROTEIN"/>
    <property type="match status" value="1"/>
</dbReference>
<dbReference type="Proteomes" id="UP001172687">
    <property type="component" value="Unassembled WGS sequence"/>
</dbReference>
<evidence type="ECO:0000259" key="4">
    <source>
        <dbReference type="PROSITE" id="PS50893"/>
    </source>
</evidence>
<dbReference type="InterPro" id="IPR027417">
    <property type="entry name" value="P-loop_NTPase"/>
</dbReference>
<keyword evidence="1" id="KW-0813">Transport</keyword>
<dbReference type="Pfam" id="PF00005">
    <property type="entry name" value="ABC_tran"/>
    <property type="match status" value="1"/>
</dbReference>
<dbReference type="Gene3D" id="3.40.50.300">
    <property type="entry name" value="P-loop containing nucleotide triphosphate hydrolases"/>
    <property type="match status" value="1"/>
</dbReference>
<comment type="caution">
    <text evidence="5">The sequence shown here is derived from an EMBL/GenBank/DDBJ whole genome shotgun (WGS) entry which is preliminary data.</text>
</comment>
<keyword evidence="2" id="KW-0547">Nucleotide-binding</keyword>
<dbReference type="SUPFAM" id="SSF52540">
    <property type="entry name" value="P-loop containing nucleoside triphosphate hydrolases"/>
    <property type="match status" value="1"/>
</dbReference>
<dbReference type="InterPro" id="IPR050166">
    <property type="entry name" value="ABC_transporter_ATP-bind"/>
</dbReference>